<evidence type="ECO:0000313" key="2">
    <source>
        <dbReference type="EMBL" id="QJI04821.1"/>
    </source>
</evidence>
<dbReference type="EMBL" id="MT141521">
    <property type="protein sequence ID" value="QJA64545.1"/>
    <property type="molecule type" value="Genomic_DNA"/>
</dbReference>
<reference evidence="2" key="1">
    <citation type="submission" date="2020-03" db="EMBL/GenBank/DDBJ databases">
        <title>The deep terrestrial virosphere.</title>
        <authorList>
            <person name="Holmfeldt K."/>
            <person name="Nilsson E."/>
            <person name="Simone D."/>
            <person name="Lopez-Fernandez M."/>
            <person name="Wu X."/>
            <person name="de Brujin I."/>
            <person name="Lundin D."/>
            <person name="Andersson A."/>
            <person name="Bertilsson S."/>
            <person name="Dopson M."/>
        </authorList>
    </citation>
    <scope>NUCLEOTIDE SEQUENCE</scope>
    <source>
        <strain evidence="2">MM415A00115</strain>
        <strain evidence="1">MM415B00490</strain>
    </source>
</reference>
<gene>
    <name evidence="2" type="ORF">MM415A00115_0056</name>
    <name evidence="1" type="ORF">MM415B00490_0043</name>
</gene>
<dbReference type="AlphaFoldDB" id="A0A6M3Y3H8"/>
<proteinExistence type="predicted"/>
<dbReference type="EMBL" id="MT145190">
    <property type="protein sequence ID" value="QJI04821.1"/>
    <property type="molecule type" value="Genomic_DNA"/>
</dbReference>
<name>A0A6M3Y3H8_9ZZZZ</name>
<sequence>MAIPIGHQQIRDFSSGMMTETADSITPNNVMRLILNMDTSVIGQLQVRKGTTAIGDQLEDGKSILGLYQFKDSGAGAYSQQIAAVDNSGSTQSVTEYNNSGTWTGITDGGTFTAGAKYRFETFLDLVFMVNSAFDGPKSWNGNPASGWGTGQLTSAPAGEFIKVYKDRIYIAATSANPDRLYYSTVPDSNGDITWDTGATGLWIDINPEDGENITGLEENSTTLLIFKDQSMYRWNGSSTEADKIIDVGCSSSDSIATRHGKTFFFNPKGIYVTQGGYPQRISKPIQRWIDAIAVAYYNDVAGVCDEDHYYCSIGDVTVDGEAYTNVVLVYEISTQNWTVRSYAEQITVFANFIKSDGTEAVMVGNDDGDVQEFNSGDNDAGSAIVYRVKTIRLSFVNSFAYEKMFSEIHAFGRGLIGAQTIVHVEEDKSPRSIGELFTQWWMYVEGLKYRGRWFVFELTGTAVDTDTAEFWGWEITNGQVVSKGGK</sequence>
<evidence type="ECO:0000313" key="1">
    <source>
        <dbReference type="EMBL" id="QJA64545.1"/>
    </source>
</evidence>
<organism evidence="2">
    <name type="scientific">viral metagenome</name>
    <dbReference type="NCBI Taxonomy" id="1070528"/>
    <lineage>
        <taxon>unclassified sequences</taxon>
        <taxon>metagenomes</taxon>
        <taxon>organismal metagenomes</taxon>
    </lineage>
</organism>
<accession>A0A6M3Y3H8</accession>
<protein>
    <submittedName>
        <fullName evidence="2">Uncharacterized protein</fullName>
    </submittedName>
</protein>